<reference evidence="1 2" key="1">
    <citation type="submission" date="2016-02" db="EMBL/GenBank/DDBJ databases">
        <authorList>
            <person name="Wen L."/>
            <person name="He K."/>
            <person name="Yang H."/>
        </authorList>
    </citation>
    <scope>NUCLEOTIDE SEQUENCE [LARGE SCALE GENOMIC DNA]</scope>
    <source>
        <strain evidence="1 2">MJR8628A</strain>
    </source>
</reference>
<proteinExistence type="predicted"/>
<organism evidence="1 2">
    <name type="scientific">Peptostreptococcus anaerobius</name>
    <dbReference type="NCBI Taxonomy" id="1261"/>
    <lineage>
        <taxon>Bacteria</taxon>
        <taxon>Bacillati</taxon>
        <taxon>Bacillota</taxon>
        <taxon>Clostridia</taxon>
        <taxon>Peptostreptococcales</taxon>
        <taxon>Peptostreptococcaceae</taxon>
        <taxon>Peptostreptococcus</taxon>
    </lineage>
</organism>
<gene>
    <name evidence="1" type="ORF">HMPREF3195_01483</name>
</gene>
<name>A0A135YP30_9FIRM</name>
<accession>A0A135YP30</accession>
<sequence length="76" mass="9312">MKRWIKYTLRVVWPKVWKPSFKYQFTSPKILVKTKMNRQGLVLTYILGQVPIFLQEWQKSIQIDIAIYEQIYYNLT</sequence>
<dbReference type="AlphaFoldDB" id="A0A135YP30"/>
<dbReference type="STRING" id="1261.HMPREF3195_01483"/>
<dbReference type="PATRIC" id="fig|1261.5.peg.1489"/>
<protein>
    <submittedName>
        <fullName evidence="1">Uncharacterized protein</fullName>
    </submittedName>
</protein>
<dbReference type="Proteomes" id="UP000070326">
    <property type="component" value="Unassembled WGS sequence"/>
</dbReference>
<comment type="caution">
    <text evidence="1">The sequence shown here is derived from an EMBL/GenBank/DDBJ whole genome shotgun (WGS) entry which is preliminary data.</text>
</comment>
<evidence type="ECO:0000313" key="1">
    <source>
        <dbReference type="EMBL" id="KXI11150.1"/>
    </source>
</evidence>
<dbReference type="EMBL" id="LSQZ01000081">
    <property type="protein sequence ID" value="KXI11150.1"/>
    <property type="molecule type" value="Genomic_DNA"/>
</dbReference>
<evidence type="ECO:0000313" key="2">
    <source>
        <dbReference type="Proteomes" id="UP000070326"/>
    </source>
</evidence>